<evidence type="ECO:0008006" key="4">
    <source>
        <dbReference type="Google" id="ProtNLM"/>
    </source>
</evidence>
<feature type="signal peptide" evidence="1">
    <location>
        <begin position="1"/>
        <end position="25"/>
    </location>
</feature>
<feature type="chain" id="PRO_5047350647" description="Lipoprotein" evidence="1">
    <location>
        <begin position="26"/>
        <end position="181"/>
    </location>
</feature>
<organism evidence="2 3">
    <name type="scientific">Massilia violaceinigra</name>
    <dbReference type="NCBI Taxonomy" id="2045208"/>
    <lineage>
        <taxon>Bacteria</taxon>
        <taxon>Pseudomonadati</taxon>
        <taxon>Pseudomonadota</taxon>
        <taxon>Betaproteobacteria</taxon>
        <taxon>Burkholderiales</taxon>
        <taxon>Oxalobacteraceae</taxon>
        <taxon>Telluria group</taxon>
        <taxon>Massilia</taxon>
    </lineage>
</organism>
<evidence type="ECO:0000256" key="1">
    <source>
        <dbReference type="SAM" id="SignalP"/>
    </source>
</evidence>
<evidence type="ECO:0000313" key="2">
    <source>
        <dbReference type="EMBL" id="UOD27737.1"/>
    </source>
</evidence>
<keyword evidence="1" id="KW-0732">Signal</keyword>
<gene>
    <name evidence="2" type="ORF">INH39_19785</name>
</gene>
<name>A0ABY3ZZ51_9BURK</name>
<dbReference type="EMBL" id="CP063361">
    <property type="protein sequence ID" value="UOD27737.1"/>
    <property type="molecule type" value="Genomic_DNA"/>
</dbReference>
<dbReference type="PROSITE" id="PS51257">
    <property type="entry name" value="PROKAR_LIPOPROTEIN"/>
    <property type="match status" value="1"/>
</dbReference>
<protein>
    <recommendedName>
        <fullName evidence="4">Lipoprotein</fullName>
    </recommendedName>
</protein>
<reference evidence="2 3" key="1">
    <citation type="submission" date="2020-10" db="EMBL/GenBank/DDBJ databases">
        <title>Genome analysis of Massilia species.</title>
        <authorList>
            <person name="Jung D.-H."/>
        </authorList>
    </citation>
    <scope>NUCLEOTIDE SEQUENCE [LARGE SCALE GENOMIC DNA]</scope>
    <source>
        <strain evidence="3">sipir</strain>
    </source>
</reference>
<dbReference type="Proteomes" id="UP000831532">
    <property type="component" value="Chromosome"/>
</dbReference>
<dbReference type="RefSeq" id="WP_243488960.1">
    <property type="nucleotide sequence ID" value="NZ_CP063361.1"/>
</dbReference>
<evidence type="ECO:0000313" key="3">
    <source>
        <dbReference type="Proteomes" id="UP000831532"/>
    </source>
</evidence>
<sequence>MKPPSMRSVVACLLAAQFAAPGAMACQPLAAEFWAETPRRVKSNFDGAQFVVAATVIDVKMVHEAKPPHPDFKMTFERAKFRIDRVFKGTVKAGDMFVVDSGISSCGRGVNPEIVRVAGSGFKSARSQDYSKQWLIYHTSSPLIPDAPVQLPAFEIEDSPLSRPLEQAGYDLKILEKLRED</sequence>
<keyword evidence="3" id="KW-1185">Reference proteome</keyword>
<accession>A0ABY3ZZ51</accession>
<proteinExistence type="predicted"/>